<feature type="region of interest" description="Disordered" evidence="9">
    <location>
        <begin position="306"/>
        <end position="481"/>
    </location>
</feature>
<evidence type="ECO:0000313" key="12">
    <source>
        <dbReference type="Proteomes" id="UP000596427"/>
    </source>
</evidence>
<dbReference type="GO" id="GO:0005886">
    <property type="term" value="C:plasma membrane"/>
    <property type="evidence" value="ECO:0007669"/>
    <property type="project" value="UniProtKB-SubCell"/>
</dbReference>
<keyword evidence="11" id="KW-0966">Cell projection</keyword>
<dbReference type="InterPro" id="IPR052205">
    <property type="entry name" value="FliO/MopB"/>
</dbReference>
<keyword evidence="7" id="KW-0975">Bacterial flagellum</keyword>
<dbReference type="KEGG" id="xdi:EZH22_23840"/>
<dbReference type="Pfam" id="PF04347">
    <property type="entry name" value="FliO"/>
    <property type="match status" value="1"/>
</dbReference>
<keyword evidence="11" id="KW-0969">Cilium</keyword>
<keyword evidence="5 10" id="KW-1133">Transmembrane helix</keyword>
<evidence type="ECO:0000256" key="8">
    <source>
        <dbReference type="ARBA" id="ARBA00037937"/>
    </source>
</evidence>
<dbReference type="RefSeq" id="WP_203192875.1">
    <property type="nucleotide sequence ID" value="NZ_CP063362.1"/>
</dbReference>
<feature type="compositionally biased region" description="Low complexity" evidence="9">
    <location>
        <begin position="129"/>
        <end position="155"/>
    </location>
</feature>
<dbReference type="GO" id="GO:0009425">
    <property type="term" value="C:bacterial-type flagellum basal body"/>
    <property type="evidence" value="ECO:0007669"/>
    <property type="project" value="UniProtKB-SubCell"/>
</dbReference>
<feature type="compositionally biased region" description="Basic and acidic residues" evidence="9">
    <location>
        <begin position="328"/>
        <end position="362"/>
    </location>
</feature>
<accession>A0A974PLV4</accession>
<reference evidence="11 12" key="1">
    <citation type="submission" date="2020-10" db="EMBL/GenBank/DDBJ databases">
        <title>Degradation of 1,4-Dioxane by Xanthobacter sp. YN2, via a Novel Group-2 Soluble Di-Iron Monooxygenase.</title>
        <authorList>
            <person name="Ma F."/>
            <person name="Wang Y."/>
            <person name="Yang J."/>
            <person name="Guo H."/>
            <person name="Su D."/>
            <person name="Yu L."/>
        </authorList>
    </citation>
    <scope>NUCLEOTIDE SEQUENCE [LARGE SCALE GENOMIC DNA]</scope>
    <source>
        <strain evidence="11 12">YN2</strain>
    </source>
</reference>
<evidence type="ECO:0000256" key="6">
    <source>
        <dbReference type="ARBA" id="ARBA00023136"/>
    </source>
</evidence>
<name>A0A974PLV4_9HYPH</name>
<keyword evidence="6 10" id="KW-0472">Membrane</keyword>
<dbReference type="GO" id="GO:0044781">
    <property type="term" value="P:bacterial-type flagellum organization"/>
    <property type="evidence" value="ECO:0007669"/>
    <property type="project" value="InterPro"/>
</dbReference>
<keyword evidence="12" id="KW-1185">Reference proteome</keyword>
<sequence length="506" mass="53153">MLQQLFGTELAFPIRVAVALGVIAALLGVTVVVMRRLAARSRAGGGRSGRPGPRIAVIDTVTLDQRRKLVLVRRDDVEHLLLIGGGSDLVIEPQIGARPVEASAGFTPAAMAPAREAPTPLQRAVPRQRLPASAPSALAAPAEAPEATETAASPPAAEPTPAEPPRRLPIGRKPLLRGDGTMSVARAPQRVAIPGKPAGEAEAAATPGVAAQALAGPQVVAPVIAPMVRDAEPARRAPAIEPRPDTRADARPDARIERPPEAAPGVAPAAEGVSLDVSAAGNRLDVMVQRLDAALKEPASPQLSLADLLGDAPEGPAVEASEGTAGPDQDRPGRFTMRPRAEPRMGVETARGRSDSLPRFERPAVAGRPETPMRPREFAFRPNPEAEKREDEGRRELPAPRDSAPRDPAPRPVEPQSREPVAREPVLRDPSPKAADSAADLRKTFDVTQRPTVELPAPEPRAPAMRADDAPAVQPAAPAPQAAVDPLDDFDAEMANLLGRSTARNR</sequence>
<feature type="compositionally biased region" description="Basic and acidic residues" evidence="9">
    <location>
        <begin position="242"/>
        <end position="260"/>
    </location>
</feature>
<feature type="compositionally biased region" description="Basic and acidic residues" evidence="9">
    <location>
        <begin position="371"/>
        <end position="409"/>
    </location>
</feature>
<evidence type="ECO:0000313" key="11">
    <source>
        <dbReference type="EMBL" id="QRG06002.1"/>
    </source>
</evidence>
<evidence type="ECO:0000256" key="1">
    <source>
        <dbReference type="ARBA" id="ARBA00004117"/>
    </source>
</evidence>
<evidence type="ECO:0000256" key="2">
    <source>
        <dbReference type="ARBA" id="ARBA00004236"/>
    </source>
</evidence>
<dbReference type="AlphaFoldDB" id="A0A974PLV4"/>
<feature type="compositionally biased region" description="Basic and acidic residues" evidence="9">
    <location>
        <begin position="416"/>
        <end position="431"/>
    </location>
</feature>
<organism evidence="11 12">
    <name type="scientific">Xanthobacter dioxanivorans</name>
    <dbReference type="NCBI Taxonomy" id="2528964"/>
    <lineage>
        <taxon>Bacteria</taxon>
        <taxon>Pseudomonadati</taxon>
        <taxon>Pseudomonadota</taxon>
        <taxon>Alphaproteobacteria</taxon>
        <taxon>Hyphomicrobiales</taxon>
        <taxon>Xanthobacteraceae</taxon>
        <taxon>Xanthobacter</taxon>
    </lineage>
</organism>
<feature type="compositionally biased region" description="Low complexity" evidence="9">
    <location>
        <begin position="462"/>
        <end position="481"/>
    </location>
</feature>
<feature type="region of interest" description="Disordered" evidence="9">
    <location>
        <begin position="127"/>
        <end position="184"/>
    </location>
</feature>
<comment type="similarity">
    <text evidence="8">Belongs to the FliO/MopB family.</text>
</comment>
<evidence type="ECO:0000256" key="4">
    <source>
        <dbReference type="ARBA" id="ARBA00022692"/>
    </source>
</evidence>
<proteinExistence type="inferred from homology"/>
<feature type="region of interest" description="Disordered" evidence="9">
    <location>
        <begin position="232"/>
        <end position="270"/>
    </location>
</feature>
<evidence type="ECO:0000256" key="7">
    <source>
        <dbReference type="ARBA" id="ARBA00023143"/>
    </source>
</evidence>
<dbReference type="EMBL" id="CP063362">
    <property type="protein sequence ID" value="QRG06002.1"/>
    <property type="molecule type" value="Genomic_DNA"/>
</dbReference>
<evidence type="ECO:0000256" key="10">
    <source>
        <dbReference type="SAM" id="Phobius"/>
    </source>
</evidence>
<protein>
    <submittedName>
        <fullName evidence="11">Flagellar biosynthetic protein FliO</fullName>
    </submittedName>
</protein>
<dbReference type="InterPro" id="IPR022781">
    <property type="entry name" value="Flagellar_biosynth_FliO"/>
</dbReference>
<gene>
    <name evidence="11" type="ORF">EZH22_23840</name>
</gene>
<evidence type="ECO:0000256" key="3">
    <source>
        <dbReference type="ARBA" id="ARBA00022475"/>
    </source>
</evidence>
<evidence type="ECO:0000256" key="9">
    <source>
        <dbReference type="SAM" id="MobiDB-lite"/>
    </source>
</evidence>
<dbReference type="Proteomes" id="UP000596427">
    <property type="component" value="Chromosome"/>
</dbReference>
<evidence type="ECO:0000256" key="5">
    <source>
        <dbReference type="ARBA" id="ARBA00022989"/>
    </source>
</evidence>
<dbReference type="PANTHER" id="PTHR38766">
    <property type="entry name" value="FLAGELLAR PROTEIN FLIO"/>
    <property type="match status" value="1"/>
</dbReference>
<comment type="subcellular location">
    <subcellularLocation>
        <location evidence="1">Bacterial flagellum basal body</location>
    </subcellularLocation>
    <subcellularLocation>
        <location evidence="2">Cell membrane</location>
    </subcellularLocation>
</comment>
<keyword evidence="4 10" id="KW-0812">Transmembrane</keyword>
<feature type="transmembrane region" description="Helical" evidence="10">
    <location>
        <begin position="12"/>
        <end position="33"/>
    </location>
</feature>
<dbReference type="PANTHER" id="PTHR38766:SF1">
    <property type="entry name" value="FLAGELLAR PROTEIN FLIO"/>
    <property type="match status" value="1"/>
</dbReference>
<keyword evidence="11" id="KW-0282">Flagellum</keyword>
<keyword evidence="3" id="KW-1003">Cell membrane</keyword>